<evidence type="ECO:0008006" key="5">
    <source>
        <dbReference type="Google" id="ProtNLM"/>
    </source>
</evidence>
<feature type="region of interest" description="Disordered" evidence="1">
    <location>
        <begin position="370"/>
        <end position="392"/>
    </location>
</feature>
<name>A0ABR1Y9G0_9PEZI</name>
<dbReference type="Proteomes" id="UP001456524">
    <property type="component" value="Unassembled WGS sequence"/>
</dbReference>
<keyword evidence="2" id="KW-0472">Membrane</keyword>
<evidence type="ECO:0000256" key="2">
    <source>
        <dbReference type="SAM" id="Phobius"/>
    </source>
</evidence>
<keyword evidence="2" id="KW-0812">Transmembrane</keyword>
<gene>
    <name evidence="3" type="ORF">IWX90DRAFT_422483</name>
</gene>
<evidence type="ECO:0000256" key="1">
    <source>
        <dbReference type="SAM" id="MobiDB-lite"/>
    </source>
</evidence>
<proteinExistence type="predicted"/>
<evidence type="ECO:0000313" key="4">
    <source>
        <dbReference type="Proteomes" id="UP001456524"/>
    </source>
</evidence>
<feature type="compositionally biased region" description="Acidic residues" evidence="1">
    <location>
        <begin position="50"/>
        <end position="60"/>
    </location>
</feature>
<reference evidence="3 4" key="1">
    <citation type="journal article" date="2022" name="G3 (Bethesda)">
        <title>Enemy or ally: a genomic approach to elucidate the lifestyle of Phyllosticta citrichinaensis.</title>
        <authorList>
            <person name="Buijs V.A."/>
            <person name="Groenewald J.Z."/>
            <person name="Haridas S."/>
            <person name="LaButti K.M."/>
            <person name="Lipzen A."/>
            <person name="Martin F.M."/>
            <person name="Barry K."/>
            <person name="Grigoriev I.V."/>
            <person name="Crous P.W."/>
            <person name="Seidl M.F."/>
        </authorList>
    </citation>
    <scope>NUCLEOTIDE SEQUENCE [LARGE SCALE GENOMIC DNA]</scope>
    <source>
        <strain evidence="3 4">CBS 129764</strain>
    </source>
</reference>
<sequence>MSFSYDRYDRYDRRQQSSRRSTLGYWVPLIVTVTIATAGVAAWIWSERSEGDDDDDDHADWDDPRPHIQDDDSESASLRAAEDDGFVARMSGAIRRTPSPQQVFDNASKKLAAGVSAAGTAFGAALASIREEERDDYADHSRWSEEAARQVEAQSSESAAAVRTHTEAFAESARLSSGPDNRKKVAIVLSADAAAHEEEQGAYHEQASILSHLPQIDHSTTNLLILIYAPHLKPGSSSSNKDLSPGSTGNPMAASLGSSYSAISATSVDQPLTTVDPQPHDAGDSDSNNALYSTIHTAARRLVPRSTNILPFSSSTGHVHMLKHLAPRLVYMTDDLTGPRGENVVALKPPGNKHWVGQIMVVVGSQGAGTAGLVDTEDDEGEGDQAAGGKEARKWWEESHMVGLGKGVEIVDADRLVDDFERRACGKE</sequence>
<keyword evidence="4" id="KW-1185">Reference proteome</keyword>
<organism evidence="3 4">
    <name type="scientific">Phyllosticta citrichinensis</name>
    <dbReference type="NCBI Taxonomy" id="1130410"/>
    <lineage>
        <taxon>Eukaryota</taxon>
        <taxon>Fungi</taxon>
        <taxon>Dikarya</taxon>
        <taxon>Ascomycota</taxon>
        <taxon>Pezizomycotina</taxon>
        <taxon>Dothideomycetes</taxon>
        <taxon>Dothideomycetes incertae sedis</taxon>
        <taxon>Botryosphaeriales</taxon>
        <taxon>Phyllostictaceae</taxon>
        <taxon>Phyllosticta</taxon>
    </lineage>
</organism>
<dbReference type="EMBL" id="JBBWUH010000001">
    <property type="protein sequence ID" value="KAK8178005.1"/>
    <property type="molecule type" value="Genomic_DNA"/>
</dbReference>
<feature type="transmembrane region" description="Helical" evidence="2">
    <location>
        <begin position="23"/>
        <end position="45"/>
    </location>
</feature>
<feature type="compositionally biased region" description="Basic and acidic residues" evidence="1">
    <location>
        <begin position="61"/>
        <end position="70"/>
    </location>
</feature>
<feature type="region of interest" description="Disordered" evidence="1">
    <location>
        <begin position="235"/>
        <end position="255"/>
    </location>
</feature>
<keyword evidence="2" id="KW-1133">Transmembrane helix</keyword>
<accession>A0ABR1Y9G0</accession>
<protein>
    <recommendedName>
        <fullName evidence="5">Peroxin 22-like protein</fullName>
    </recommendedName>
</protein>
<feature type="region of interest" description="Disordered" evidence="1">
    <location>
        <begin position="49"/>
        <end position="78"/>
    </location>
</feature>
<comment type="caution">
    <text evidence="3">The sequence shown here is derived from an EMBL/GenBank/DDBJ whole genome shotgun (WGS) entry which is preliminary data.</text>
</comment>
<evidence type="ECO:0000313" key="3">
    <source>
        <dbReference type="EMBL" id="KAK8178005.1"/>
    </source>
</evidence>